<dbReference type="GO" id="GO:0036498">
    <property type="term" value="P:IRE1-mediated unfolded protein response"/>
    <property type="evidence" value="ECO:0007669"/>
    <property type="project" value="UniProtKB-ARBA"/>
</dbReference>
<dbReference type="GO" id="GO:0070059">
    <property type="term" value="P:intrinsic apoptotic signaling pathway in response to endoplasmic reticulum stress"/>
    <property type="evidence" value="ECO:0007669"/>
    <property type="project" value="TreeGrafter"/>
</dbReference>
<keyword evidence="4" id="KW-0723">Serine/threonine-protein kinase</keyword>
<dbReference type="GO" id="GO:0051082">
    <property type="term" value="F:unfolded protein binding"/>
    <property type="evidence" value="ECO:0007669"/>
    <property type="project" value="TreeGrafter"/>
</dbReference>
<keyword evidence="24" id="KW-1185">Reference proteome</keyword>
<evidence type="ECO:0000256" key="12">
    <source>
        <dbReference type="ARBA" id="ARBA00022840"/>
    </source>
</evidence>
<gene>
    <name evidence="23" type="ORF">PV04_00179</name>
</gene>
<keyword evidence="7" id="KW-0479">Metal-binding</keyword>
<keyword evidence="8 20" id="KW-0732">Signal</keyword>
<keyword evidence="6" id="KW-0812">Transmembrane</keyword>
<dbReference type="Gene3D" id="2.130.10.10">
    <property type="entry name" value="YVTN repeat-like/Quinoprotein amine dehydrogenase"/>
    <property type="match status" value="1"/>
</dbReference>
<protein>
    <recommendedName>
        <fullName evidence="3">non-specific serine/threonine protein kinase</fullName>
        <ecNumber evidence="3">2.7.11.1</ecNumber>
    </recommendedName>
</protein>
<dbReference type="InterPro" id="IPR018391">
    <property type="entry name" value="PQQ_b-propeller_rpt"/>
</dbReference>
<evidence type="ECO:0000259" key="21">
    <source>
        <dbReference type="PROSITE" id="PS50011"/>
    </source>
</evidence>
<evidence type="ECO:0000256" key="1">
    <source>
        <dbReference type="ARBA" id="ARBA00001946"/>
    </source>
</evidence>
<evidence type="ECO:0000256" key="9">
    <source>
        <dbReference type="ARBA" id="ARBA00022741"/>
    </source>
</evidence>
<evidence type="ECO:0000256" key="7">
    <source>
        <dbReference type="ARBA" id="ARBA00022723"/>
    </source>
</evidence>
<dbReference type="STRING" id="5601.A0A0D2FU35"/>
<dbReference type="InterPro" id="IPR008271">
    <property type="entry name" value="Ser/Thr_kinase_AS"/>
</dbReference>
<dbReference type="PROSITE" id="PS51392">
    <property type="entry name" value="KEN"/>
    <property type="match status" value="1"/>
</dbReference>
<feature type="domain" description="Protein kinase" evidence="21">
    <location>
        <begin position="731"/>
        <end position="1039"/>
    </location>
</feature>
<evidence type="ECO:0000256" key="3">
    <source>
        <dbReference type="ARBA" id="ARBA00012513"/>
    </source>
</evidence>
<evidence type="ECO:0000256" key="15">
    <source>
        <dbReference type="ARBA" id="ARBA00023136"/>
    </source>
</evidence>
<keyword evidence="15" id="KW-0472">Membrane</keyword>
<dbReference type="SMART" id="SM00580">
    <property type="entry name" value="PUG"/>
    <property type="match status" value="1"/>
</dbReference>
<feature type="compositionally biased region" description="Basic residues" evidence="19">
    <location>
        <begin position="679"/>
        <end position="698"/>
    </location>
</feature>
<dbReference type="InterPro" id="IPR038357">
    <property type="entry name" value="KEN_sf"/>
</dbReference>
<dbReference type="SUPFAM" id="SSF50998">
    <property type="entry name" value="Quinoprotein alcohol dehydrogenase-like"/>
    <property type="match status" value="1"/>
</dbReference>
<dbReference type="GO" id="GO:0005524">
    <property type="term" value="F:ATP binding"/>
    <property type="evidence" value="ECO:0007669"/>
    <property type="project" value="UniProtKB-KW"/>
</dbReference>
<dbReference type="GO" id="GO:0046872">
    <property type="term" value="F:metal ion binding"/>
    <property type="evidence" value="ECO:0007669"/>
    <property type="project" value="UniProtKB-KW"/>
</dbReference>
<organism evidence="23 24">
    <name type="scientific">Phialophora macrospora</name>
    <dbReference type="NCBI Taxonomy" id="1851006"/>
    <lineage>
        <taxon>Eukaryota</taxon>
        <taxon>Fungi</taxon>
        <taxon>Dikarya</taxon>
        <taxon>Ascomycota</taxon>
        <taxon>Pezizomycotina</taxon>
        <taxon>Eurotiomycetes</taxon>
        <taxon>Chaetothyriomycetidae</taxon>
        <taxon>Chaetothyriales</taxon>
        <taxon>Herpotrichiellaceae</taxon>
        <taxon>Phialophora</taxon>
    </lineage>
</organism>
<dbReference type="AlphaFoldDB" id="A0A0D2FU35"/>
<dbReference type="Pfam" id="PF00069">
    <property type="entry name" value="Pkinase"/>
    <property type="match status" value="1"/>
</dbReference>
<evidence type="ECO:0000256" key="20">
    <source>
        <dbReference type="SAM" id="SignalP"/>
    </source>
</evidence>
<keyword evidence="9" id="KW-0547">Nucleotide-binding</keyword>
<evidence type="ECO:0000256" key="5">
    <source>
        <dbReference type="ARBA" id="ARBA00022679"/>
    </source>
</evidence>
<name>A0A0D2FU35_9EURO</name>
<dbReference type="InterPro" id="IPR011047">
    <property type="entry name" value="Quinoprotein_ADH-like_sf"/>
</dbReference>
<keyword evidence="5" id="KW-0808">Transferase</keyword>
<evidence type="ECO:0000256" key="6">
    <source>
        <dbReference type="ARBA" id="ARBA00022692"/>
    </source>
</evidence>
<keyword evidence="16" id="KW-0325">Glycoprotein</keyword>
<keyword evidence="11" id="KW-0378">Hydrolase</keyword>
<keyword evidence="13" id="KW-0460">Magnesium</keyword>
<evidence type="ECO:0000256" key="19">
    <source>
        <dbReference type="SAM" id="MobiDB-lite"/>
    </source>
</evidence>
<dbReference type="GO" id="GO:1990604">
    <property type="term" value="C:IRE1-TRAF2-ASK1 complex"/>
    <property type="evidence" value="ECO:0007669"/>
    <property type="project" value="TreeGrafter"/>
</dbReference>
<evidence type="ECO:0000256" key="8">
    <source>
        <dbReference type="ARBA" id="ARBA00022729"/>
    </source>
</evidence>
<evidence type="ECO:0000256" key="4">
    <source>
        <dbReference type="ARBA" id="ARBA00022527"/>
    </source>
</evidence>
<dbReference type="EMBL" id="KN846956">
    <property type="protein sequence ID" value="KIW71953.1"/>
    <property type="molecule type" value="Genomic_DNA"/>
</dbReference>
<dbReference type="HOGENOM" id="CLU_004875_2_0_1"/>
<feature type="signal peptide" evidence="20">
    <location>
        <begin position="1"/>
        <end position="38"/>
    </location>
</feature>
<evidence type="ECO:0000259" key="22">
    <source>
        <dbReference type="PROSITE" id="PS51392"/>
    </source>
</evidence>
<evidence type="ECO:0000256" key="14">
    <source>
        <dbReference type="ARBA" id="ARBA00022989"/>
    </source>
</evidence>
<dbReference type="GO" id="GO:0004521">
    <property type="term" value="F:RNA endonuclease activity"/>
    <property type="evidence" value="ECO:0007669"/>
    <property type="project" value="InterPro"/>
</dbReference>
<proteinExistence type="predicted"/>
<evidence type="ECO:0000256" key="18">
    <source>
        <dbReference type="ARBA" id="ARBA00048977"/>
    </source>
</evidence>
<reference evidence="23 24" key="1">
    <citation type="submission" date="2015-01" db="EMBL/GenBank/DDBJ databases">
        <title>The Genome Sequence of Capronia semiimmersa CBS27337.</title>
        <authorList>
            <consortium name="The Broad Institute Genomics Platform"/>
            <person name="Cuomo C."/>
            <person name="de Hoog S."/>
            <person name="Gorbushina A."/>
            <person name="Stielow B."/>
            <person name="Teixiera M."/>
            <person name="Abouelleil A."/>
            <person name="Chapman S.B."/>
            <person name="Priest M."/>
            <person name="Young S.K."/>
            <person name="Wortman J."/>
            <person name="Nusbaum C."/>
            <person name="Birren B."/>
        </authorList>
    </citation>
    <scope>NUCLEOTIDE SEQUENCE [LARGE SCALE GENOMIC DNA]</scope>
    <source>
        <strain evidence="23 24">CBS 27337</strain>
    </source>
</reference>
<evidence type="ECO:0000313" key="23">
    <source>
        <dbReference type="EMBL" id="KIW71953.1"/>
    </source>
</evidence>
<dbReference type="PANTHER" id="PTHR13954:SF6">
    <property type="entry name" value="NON-SPECIFIC SERINE_THREONINE PROTEIN KINASE"/>
    <property type="match status" value="1"/>
</dbReference>
<dbReference type="InterPro" id="IPR011009">
    <property type="entry name" value="Kinase-like_dom_sf"/>
</dbReference>
<feature type="region of interest" description="Disordered" evidence="19">
    <location>
        <begin position="583"/>
        <end position="607"/>
    </location>
</feature>
<evidence type="ECO:0000313" key="24">
    <source>
        <dbReference type="Proteomes" id="UP000054266"/>
    </source>
</evidence>
<dbReference type="Gene3D" id="1.10.510.10">
    <property type="entry name" value="Transferase(Phosphotransferase) domain 1"/>
    <property type="match status" value="1"/>
</dbReference>
<evidence type="ECO:0000256" key="11">
    <source>
        <dbReference type="ARBA" id="ARBA00022801"/>
    </source>
</evidence>
<evidence type="ECO:0000256" key="17">
    <source>
        <dbReference type="ARBA" id="ARBA00048659"/>
    </source>
</evidence>
<comment type="catalytic activity">
    <reaction evidence="17">
        <text>L-threonyl-[protein] + ATP = O-phospho-L-threonyl-[protein] + ADP + H(+)</text>
        <dbReference type="Rhea" id="RHEA:46608"/>
        <dbReference type="Rhea" id="RHEA-COMP:11060"/>
        <dbReference type="Rhea" id="RHEA-COMP:11605"/>
        <dbReference type="ChEBI" id="CHEBI:15378"/>
        <dbReference type="ChEBI" id="CHEBI:30013"/>
        <dbReference type="ChEBI" id="CHEBI:30616"/>
        <dbReference type="ChEBI" id="CHEBI:61977"/>
        <dbReference type="ChEBI" id="CHEBI:456216"/>
        <dbReference type="EC" id="2.7.11.1"/>
    </reaction>
    <physiologicalReaction direction="left-to-right" evidence="17">
        <dbReference type="Rhea" id="RHEA:46609"/>
    </physiologicalReaction>
</comment>
<evidence type="ECO:0000256" key="10">
    <source>
        <dbReference type="ARBA" id="ARBA00022777"/>
    </source>
</evidence>
<feature type="region of interest" description="Disordered" evidence="19">
    <location>
        <begin position="41"/>
        <end position="76"/>
    </location>
</feature>
<keyword evidence="14" id="KW-1133">Transmembrane helix</keyword>
<comment type="cofactor">
    <cofactor evidence="1">
        <name>Mg(2+)</name>
        <dbReference type="ChEBI" id="CHEBI:18420"/>
    </cofactor>
</comment>
<comment type="catalytic activity">
    <reaction evidence="18">
        <text>L-seryl-[protein] + ATP = O-phospho-L-seryl-[protein] + ADP + H(+)</text>
        <dbReference type="Rhea" id="RHEA:17989"/>
        <dbReference type="Rhea" id="RHEA-COMP:9863"/>
        <dbReference type="Rhea" id="RHEA-COMP:11604"/>
        <dbReference type="ChEBI" id="CHEBI:15378"/>
        <dbReference type="ChEBI" id="CHEBI:29999"/>
        <dbReference type="ChEBI" id="CHEBI:30616"/>
        <dbReference type="ChEBI" id="CHEBI:83421"/>
        <dbReference type="ChEBI" id="CHEBI:456216"/>
        <dbReference type="EC" id="2.7.11.1"/>
    </reaction>
    <physiologicalReaction direction="left-to-right" evidence="18">
        <dbReference type="Rhea" id="RHEA:17990"/>
    </physiologicalReaction>
</comment>
<dbReference type="FunFam" id="1.10.510.10:FF:000572">
    <property type="entry name" value="Serine/threonine-protein kinase/endoribonuclease IRE1"/>
    <property type="match status" value="1"/>
</dbReference>
<dbReference type="InterPro" id="IPR015943">
    <property type="entry name" value="WD40/YVTN_repeat-like_dom_sf"/>
</dbReference>
<dbReference type="PROSITE" id="PS50011">
    <property type="entry name" value="PROTEIN_KINASE_DOM"/>
    <property type="match status" value="1"/>
</dbReference>
<dbReference type="InterPro" id="IPR000719">
    <property type="entry name" value="Prot_kinase_dom"/>
</dbReference>
<comment type="subcellular location">
    <subcellularLocation>
        <location evidence="2">Membrane</location>
        <topology evidence="2">Single-pass type I membrane protein</topology>
    </subcellularLocation>
</comment>
<feature type="compositionally biased region" description="Polar residues" evidence="19">
    <location>
        <begin position="583"/>
        <end position="593"/>
    </location>
</feature>
<dbReference type="SMART" id="SM00564">
    <property type="entry name" value="PQQ"/>
    <property type="match status" value="2"/>
</dbReference>
<evidence type="ECO:0000256" key="2">
    <source>
        <dbReference type="ARBA" id="ARBA00004479"/>
    </source>
</evidence>
<accession>A0A0D2FU35</accession>
<feature type="compositionally biased region" description="Low complexity" evidence="19">
    <location>
        <begin position="931"/>
        <end position="946"/>
    </location>
</feature>
<dbReference type="GO" id="GO:0004674">
    <property type="term" value="F:protein serine/threonine kinase activity"/>
    <property type="evidence" value="ECO:0007669"/>
    <property type="project" value="UniProtKB-KW"/>
</dbReference>
<dbReference type="GO" id="GO:0016787">
    <property type="term" value="F:hydrolase activity"/>
    <property type="evidence" value="ECO:0007669"/>
    <property type="project" value="UniProtKB-KW"/>
</dbReference>
<feature type="compositionally biased region" description="Low complexity" evidence="19">
    <location>
        <begin position="625"/>
        <end position="638"/>
    </location>
</feature>
<feature type="region of interest" description="Disordered" evidence="19">
    <location>
        <begin position="931"/>
        <end position="951"/>
    </location>
</feature>
<dbReference type="EC" id="2.7.11.1" evidence="3"/>
<dbReference type="FunFam" id="3.30.200.20:FF:000077">
    <property type="entry name" value="Putative Serine/threonine-protein kinase/endoribonuclease IRE1"/>
    <property type="match status" value="1"/>
</dbReference>
<dbReference type="SMART" id="SM00220">
    <property type="entry name" value="S_TKc"/>
    <property type="match status" value="1"/>
</dbReference>
<dbReference type="InterPro" id="IPR010513">
    <property type="entry name" value="KEN_dom"/>
</dbReference>
<dbReference type="SUPFAM" id="SSF56112">
    <property type="entry name" value="Protein kinase-like (PK-like)"/>
    <property type="match status" value="1"/>
</dbReference>
<evidence type="ECO:0000256" key="16">
    <source>
        <dbReference type="ARBA" id="ARBA00023180"/>
    </source>
</evidence>
<feature type="chain" id="PRO_5002242358" description="non-specific serine/threonine protein kinase" evidence="20">
    <location>
        <begin position="39"/>
        <end position="1192"/>
    </location>
</feature>
<keyword evidence="10" id="KW-0418">Kinase</keyword>
<feature type="compositionally biased region" description="Acidic residues" evidence="19">
    <location>
        <begin position="648"/>
        <end position="662"/>
    </location>
</feature>
<keyword evidence="12" id="KW-0067">ATP-binding</keyword>
<dbReference type="Gene3D" id="3.30.200.20">
    <property type="entry name" value="Phosphorylase Kinase, domain 1"/>
    <property type="match status" value="1"/>
</dbReference>
<dbReference type="PANTHER" id="PTHR13954">
    <property type="entry name" value="IRE1-RELATED"/>
    <property type="match status" value="1"/>
</dbReference>
<dbReference type="Pfam" id="PF06479">
    <property type="entry name" value="Ribonuc_2-5A"/>
    <property type="match status" value="1"/>
</dbReference>
<evidence type="ECO:0000256" key="13">
    <source>
        <dbReference type="ARBA" id="ARBA00022842"/>
    </source>
</evidence>
<dbReference type="PROSITE" id="PS00108">
    <property type="entry name" value="PROTEIN_KINASE_ST"/>
    <property type="match status" value="1"/>
</dbReference>
<dbReference type="Proteomes" id="UP000054266">
    <property type="component" value="Unassembled WGS sequence"/>
</dbReference>
<dbReference type="InterPro" id="IPR045133">
    <property type="entry name" value="IRE1/2-like"/>
</dbReference>
<feature type="region of interest" description="Disordered" evidence="19">
    <location>
        <begin position="623"/>
        <end position="702"/>
    </location>
</feature>
<sequence length="1192" mass="132308">MAKPPLRPTAGRGGGSNANPKSMLTWALLLLLLATTQSQSVHQTDVPRRLVASTQSLRPESSRRPARAGRSPAEIPHLKNDITTAKFYSTDEDTEHQKLRALAPAYDSLSGSAVRAPLVQQSVESSPRGGLSALPSARLLQDWEVENIVLLATIDGTIHARDRKTGNERWSLGIPNSPMIETIHHHVNRSDLDYDGSQYEDDYMFIVEPSKDGNLYVQHRDPRIGLQRLGVTVKSLAAQTPQFVDDPPIVTISSQETTAYIVDAATGNILQRFDKYRDFSGDDQSRSCRRLSGFELDDPACDPIGTINLGRVEYTVQITHKITGHLLCTIKFAEWLPNRMDSDLQQQYVAPLDNYHIQSYYNGRIIGIDDTENGKIPRFTQMFDTPVARVFDVVRPLDNHDESANLVLLSRPTDSPLLSSAEVWRNEIQRAERVFVNKTEKGGWYAMSELSYPGVTSGAAPASSTWNYDAQPLDLDGDLDEIVGVHMLSGHEGTTPVRLTISGPPPVTDLAEEAENAMAALESKIPPALLPVVSHPLMSVFNIICVSIFLFVVGLQMKSPIMVKLQRFLRKAGVEVGVEKIQVQTASPTSAAHETQEVPVAGEADGKEATGIVSEVLENAISTPARSRAQSVAASVASPVKTARVLDPNDDSSDGESEDEKDQPEPNSNGAVEGDAQPRRRHAKRGKRGGKRNKKGKKTMNPEAMDEIEQLVAEIPTKDGMLQVGKLRIDTKEDRCLGRGSNGTAVFPGTLDGREVAVKRLIRTSNSLAAKEIKHLLSSDENPHVIRYFGKEESQHFTYIALERFTTSLDQFIERPLQYPDLVKLPEGFDVKDALRQITDGVQHLHSLKLVHRDIKPQNVLVKSVKSNRPTNGLPKLQFVISDFGLCKPLEEGPESTFAPTANHTAAGTTGWRAPELLVGSRSAVAALNASSNSTSKSTTHSSETTVIDPPSGRRATKAIDIFSLGCVFYYVMTQGRHPFDVGGTSLGRDLNIKENKFSTDDLRLHDYQFDADDLIMQMLKHEPKERPTTDQILRHPYFWDVADKLEFLCDVSDCYEREKNSIPNIHDENAMRTPAEKESLAELAALESLAPNVIGPAKDWLRALPKTFLTEMGKQRKYTGSKMIDLLRVIRNKKNHFHDLPDDVKEQMLGGSVKGYYEFWAKRFPSLLINCHCLILERGLVGRFRMERWFE</sequence>
<dbReference type="GO" id="GO:0006397">
    <property type="term" value="P:mRNA processing"/>
    <property type="evidence" value="ECO:0007669"/>
    <property type="project" value="InterPro"/>
</dbReference>
<feature type="domain" description="KEN" evidence="22">
    <location>
        <begin position="1042"/>
        <end position="1192"/>
    </location>
</feature>
<dbReference type="Gene3D" id="1.20.1440.180">
    <property type="entry name" value="KEN domain"/>
    <property type="match status" value="1"/>
</dbReference>